<dbReference type="EMBL" id="CM042014">
    <property type="protein sequence ID" value="KAI3724425.1"/>
    <property type="molecule type" value="Genomic_DNA"/>
</dbReference>
<accession>A0ACB9BQZ4</accession>
<evidence type="ECO:0000313" key="1">
    <source>
        <dbReference type="EMBL" id="KAI3724425.1"/>
    </source>
</evidence>
<comment type="caution">
    <text evidence="1">The sequence shown here is derived from an EMBL/GenBank/DDBJ whole genome shotgun (WGS) entry which is preliminary data.</text>
</comment>
<reference evidence="2" key="1">
    <citation type="journal article" date="2022" name="Mol. Ecol. Resour.">
        <title>The genomes of chicory, endive, great burdock and yacon provide insights into Asteraceae palaeo-polyploidization history and plant inulin production.</title>
        <authorList>
            <person name="Fan W."/>
            <person name="Wang S."/>
            <person name="Wang H."/>
            <person name="Wang A."/>
            <person name="Jiang F."/>
            <person name="Liu H."/>
            <person name="Zhao H."/>
            <person name="Xu D."/>
            <person name="Zhang Y."/>
        </authorList>
    </citation>
    <scope>NUCLEOTIDE SEQUENCE [LARGE SCALE GENOMIC DNA]</scope>
    <source>
        <strain evidence="2">cv. Punajuju</strain>
    </source>
</reference>
<gene>
    <name evidence="1" type="ORF">L2E82_36200</name>
</gene>
<name>A0ACB9BQZ4_CICIN</name>
<reference evidence="1 2" key="2">
    <citation type="journal article" date="2022" name="Mol. Ecol. Resour.">
        <title>The genomes of chicory, endive, great burdock and yacon provide insights into Asteraceae paleo-polyploidization history and plant inulin production.</title>
        <authorList>
            <person name="Fan W."/>
            <person name="Wang S."/>
            <person name="Wang H."/>
            <person name="Wang A."/>
            <person name="Jiang F."/>
            <person name="Liu H."/>
            <person name="Zhao H."/>
            <person name="Xu D."/>
            <person name="Zhang Y."/>
        </authorList>
    </citation>
    <scope>NUCLEOTIDE SEQUENCE [LARGE SCALE GENOMIC DNA]</scope>
    <source>
        <strain evidence="2">cv. Punajuju</strain>
        <tissue evidence="1">Leaves</tissue>
    </source>
</reference>
<protein>
    <submittedName>
        <fullName evidence="1">Uncharacterized protein</fullName>
    </submittedName>
</protein>
<dbReference type="Proteomes" id="UP001055811">
    <property type="component" value="Linkage Group LG06"/>
</dbReference>
<proteinExistence type="predicted"/>
<evidence type="ECO:0000313" key="2">
    <source>
        <dbReference type="Proteomes" id="UP001055811"/>
    </source>
</evidence>
<sequence>MVMRKTKSKESPSFIFNKLYFFDPLVEFDEALNAHFLDFIVFFIYQVPRSESSCSQNRIPNNVSDNDRRDVKRFR</sequence>
<keyword evidence="2" id="KW-1185">Reference proteome</keyword>
<organism evidence="1 2">
    <name type="scientific">Cichorium intybus</name>
    <name type="common">Chicory</name>
    <dbReference type="NCBI Taxonomy" id="13427"/>
    <lineage>
        <taxon>Eukaryota</taxon>
        <taxon>Viridiplantae</taxon>
        <taxon>Streptophyta</taxon>
        <taxon>Embryophyta</taxon>
        <taxon>Tracheophyta</taxon>
        <taxon>Spermatophyta</taxon>
        <taxon>Magnoliopsida</taxon>
        <taxon>eudicotyledons</taxon>
        <taxon>Gunneridae</taxon>
        <taxon>Pentapetalae</taxon>
        <taxon>asterids</taxon>
        <taxon>campanulids</taxon>
        <taxon>Asterales</taxon>
        <taxon>Asteraceae</taxon>
        <taxon>Cichorioideae</taxon>
        <taxon>Cichorieae</taxon>
        <taxon>Cichoriinae</taxon>
        <taxon>Cichorium</taxon>
    </lineage>
</organism>